<feature type="compositionally biased region" description="Polar residues" evidence="1">
    <location>
        <begin position="210"/>
        <end position="221"/>
    </location>
</feature>
<dbReference type="EMBL" id="CAUOFW020002103">
    <property type="protein sequence ID" value="CAK9151211.1"/>
    <property type="molecule type" value="Genomic_DNA"/>
</dbReference>
<evidence type="ECO:0000256" key="1">
    <source>
        <dbReference type="SAM" id="MobiDB-lite"/>
    </source>
</evidence>
<proteinExistence type="predicted"/>
<protein>
    <submittedName>
        <fullName evidence="2">Uncharacterized protein</fullName>
    </submittedName>
</protein>
<keyword evidence="3" id="KW-1185">Reference proteome</keyword>
<evidence type="ECO:0000313" key="3">
    <source>
        <dbReference type="Proteomes" id="UP001642360"/>
    </source>
</evidence>
<comment type="caution">
    <text evidence="2">The sequence shown here is derived from an EMBL/GenBank/DDBJ whole genome shotgun (WGS) entry which is preliminary data.</text>
</comment>
<feature type="region of interest" description="Disordered" evidence="1">
    <location>
        <begin position="1"/>
        <end position="71"/>
    </location>
</feature>
<dbReference type="AlphaFoldDB" id="A0ABC8S4S1"/>
<organism evidence="2 3">
    <name type="scientific">Ilex paraguariensis</name>
    <name type="common">yerba mate</name>
    <dbReference type="NCBI Taxonomy" id="185542"/>
    <lineage>
        <taxon>Eukaryota</taxon>
        <taxon>Viridiplantae</taxon>
        <taxon>Streptophyta</taxon>
        <taxon>Embryophyta</taxon>
        <taxon>Tracheophyta</taxon>
        <taxon>Spermatophyta</taxon>
        <taxon>Magnoliopsida</taxon>
        <taxon>eudicotyledons</taxon>
        <taxon>Gunneridae</taxon>
        <taxon>Pentapetalae</taxon>
        <taxon>asterids</taxon>
        <taxon>campanulids</taxon>
        <taxon>Aquifoliales</taxon>
        <taxon>Aquifoliaceae</taxon>
        <taxon>Ilex</taxon>
    </lineage>
</organism>
<feature type="compositionally biased region" description="Polar residues" evidence="1">
    <location>
        <begin position="19"/>
        <end position="28"/>
    </location>
</feature>
<evidence type="ECO:0000313" key="2">
    <source>
        <dbReference type="EMBL" id="CAK9151211.1"/>
    </source>
</evidence>
<accession>A0ABC8S4S1</accession>
<feature type="compositionally biased region" description="Basic and acidic residues" evidence="1">
    <location>
        <begin position="54"/>
        <end position="68"/>
    </location>
</feature>
<sequence length="308" mass="32450">MVALNASEKPKPKVGQLQHPISSSNLVNPSPRGGTVKSDFSKTSNGGKLHVLKPARERNGVSSAKDRLSPTSSMKVANIPLAIAPLVCGTARLGSSGNNPALATADRKPALATLEKRPTSQAQSRNDFFNLMRKKSMTNSSSAAADPGSAVSPSALDKSGETAVPTASVAARSTDAADDPLPDGSTRNQSLENRGELTLNGAAYDGPQESIDNGKNHSTSDAILHSEEEEAAFLRSLGWEENSGEDEGLTEEEISAFYRDVNKYINTRPSSKILQGMQPRFLVPLSSQMRSVCGVSSGLSPSDSKLES</sequence>
<dbReference type="Proteomes" id="UP001642360">
    <property type="component" value="Unassembled WGS sequence"/>
</dbReference>
<dbReference type="PANTHER" id="PTHR34112:SF13">
    <property type="entry name" value="OS04G0448200 PROTEIN"/>
    <property type="match status" value="1"/>
</dbReference>
<feature type="region of interest" description="Disordered" evidence="1">
    <location>
        <begin position="93"/>
        <end position="222"/>
    </location>
</feature>
<gene>
    <name evidence="2" type="ORF">ILEXP_LOCUS19366</name>
</gene>
<reference evidence="2 3" key="1">
    <citation type="submission" date="2024-02" db="EMBL/GenBank/DDBJ databases">
        <authorList>
            <person name="Vignale AGUSTIN F."/>
            <person name="Sosa J E."/>
            <person name="Modenutti C."/>
        </authorList>
    </citation>
    <scope>NUCLEOTIDE SEQUENCE [LARGE SCALE GENOMIC DNA]</scope>
</reference>
<feature type="compositionally biased region" description="Basic and acidic residues" evidence="1">
    <location>
        <begin position="105"/>
        <end position="118"/>
    </location>
</feature>
<dbReference type="PANTHER" id="PTHR34112">
    <property type="entry name" value="C-JUN-AMINO-TERMINAL KINASE-INTERACTING PROTEIN"/>
    <property type="match status" value="1"/>
</dbReference>
<name>A0ABC8S4S1_9AQUA</name>